<proteinExistence type="predicted"/>
<dbReference type="Proteomes" id="UP000093366">
    <property type="component" value="Unassembled WGS sequence"/>
</dbReference>
<dbReference type="SUPFAM" id="SSF52833">
    <property type="entry name" value="Thioredoxin-like"/>
    <property type="match status" value="1"/>
</dbReference>
<name>A0A1C0TLM6_9GAMM</name>
<dbReference type="OrthoDB" id="6119231at2"/>
<reference evidence="2" key="1">
    <citation type="submission" date="2016-07" db="EMBL/GenBank/DDBJ databases">
        <authorList>
            <person name="Florea S."/>
            <person name="Webb J.S."/>
            <person name="Jaromczyk J."/>
            <person name="Schardl C.L."/>
        </authorList>
    </citation>
    <scope>NUCLEOTIDE SEQUENCE [LARGE SCALE GENOMIC DNA]</scope>
    <source>
        <strain evidence="2">IPB1</strain>
    </source>
</reference>
<evidence type="ECO:0008006" key="3">
    <source>
        <dbReference type="Google" id="ProtNLM"/>
    </source>
</evidence>
<accession>A0A1C0TLM6</accession>
<dbReference type="Gene3D" id="3.40.30.10">
    <property type="entry name" value="Glutaredoxin"/>
    <property type="match status" value="1"/>
</dbReference>
<evidence type="ECO:0000313" key="1">
    <source>
        <dbReference type="EMBL" id="OCQ19295.1"/>
    </source>
</evidence>
<dbReference type="InterPro" id="IPR036249">
    <property type="entry name" value="Thioredoxin-like_sf"/>
</dbReference>
<gene>
    <name evidence="1" type="ORF">A7985_21175</name>
</gene>
<comment type="caution">
    <text evidence="1">The sequence shown here is derived from an EMBL/GenBank/DDBJ whole genome shotgun (WGS) entry which is preliminary data.</text>
</comment>
<sequence length="239" mass="27935">MLFIAGNKIHAQVQEYVFINIWDEYSQTTHLPKAQGERIYVQPDINIDQASLAQFKRAYPAFENLIIDIDNQLMFQYQIRQTPSRVIVKDGHVLLKETLLSTPHVTTNAVTTEKMTTLSGKPLSQGQIQQDYRVLFFSDSLCPFQHIPDCQHRIRQNNELANHKPERILTIIKPFYVDEQSAHNYKKRFDINHHVVFDAHNQLFTQFEITDLPYWVVQDGNGRVIYRGAQVPQKHYLSL</sequence>
<evidence type="ECO:0000313" key="2">
    <source>
        <dbReference type="Proteomes" id="UP000093366"/>
    </source>
</evidence>
<dbReference type="AlphaFoldDB" id="A0A1C0TLM6"/>
<organism evidence="1 2">
    <name type="scientific">Pseudoalteromonas luteoviolacea</name>
    <dbReference type="NCBI Taxonomy" id="43657"/>
    <lineage>
        <taxon>Bacteria</taxon>
        <taxon>Pseudomonadati</taxon>
        <taxon>Pseudomonadota</taxon>
        <taxon>Gammaproteobacteria</taxon>
        <taxon>Alteromonadales</taxon>
        <taxon>Pseudoalteromonadaceae</taxon>
        <taxon>Pseudoalteromonas</taxon>
    </lineage>
</organism>
<protein>
    <recommendedName>
        <fullName evidence="3">Redoxin domain-containing protein</fullName>
    </recommendedName>
</protein>
<dbReference type="EMBL" id="MAUJ01000009">
    <property type="protein sequence ID" value="OCQ19295.1"/>
    <property type="molecule type" value="Genomic_DNA"/>
</dbReference>